<name>A0A1Y2B6Z3_9FUNG</name>
<evidence type="ECO:0000259" key="3">
    <source>
        <dbReference type="Pfam" id="PF13359"/>
    </source>
</evidence>
<accession>A0A1Y2B6Z3</accession>
<organism evidence="4 5">
    <name type="scientific">Rhizoclosmatium globosum</name>
    <dbReference type="NCBI Taxonomy" id="329046"/>
    <lineage>
        <taxon>Eukaryota</taxon>
        <taxon>Fungi</taxon>
        <taxon>Fungi incertae sedis</taxon>
        <taxon>Chytridiomycota</taxon>
        <taxon>Chytridiomycota incertae sedis</taxon>
        <taxon>Chytridiomycetes</taxon>
        <taxon>Chytridiales</taxon>
        <taxon>Chytriomycetaceae</taxon>
        <taxon>Rhizoclosmatium</taxon>
    </lineage>
</organism>
<feature type="domain" description="DDE Tnp4" evidence="3">
    <location>
        <begin position="230"/>
        <end position="308"/>
    </location>
</feature>
<keyword evidence="2" id="KW-0479">Metal-binding</keyword>
<evidence type="ECO:0000313" key="5">
    <source>
        <dbReference type="Proteomes" id="UP000193642"/>
    </source>
</evidence>
<evidence type="ECO:0000313" key="4">
    <source>
        <dbReference type="EMBL" id="ORY29875.1"/>
    </source>
</evidence>
<dbReference type="OrthoDB" id="5945905at2759"/>
<dbReference type="Pfam" id="PF13359">
    <property type="entry name" value="DDE_Tnp_4"/>
    <property type="match status" value="1"/>
</dbReference>
<sequence>MDTDNDAVKRANQRRKQLLLMLAMTVACIEFAPDSMAIQIPDTRFNFKRLDSPTCKFLFRFDKKQIEDLVVELRLPDVVITKAGHKALALEALLILLRRMAYPGRLGDITQHFGRSRTAISFIFNNVLLHIFRRFKHLLLWDTHRITEQKLIQFADAYHAQGAPLIDCIGDPDGTVRQMCRPGKGVQKAAYNGHKWKHALKWQSISCPDGIIAHLHGPEPGSRHDLTFVVYGDPAYGLKDWMVSPFKGAQLTEEQDAFNKAMSRVRVTVEWAFGLIVANWAFVDFHKNLKLWLQPVGVYYNVAVLLTNMLTCCKGANELSIFFALDPPTLNEYLHSSPAPTELGDDQEEDDE</sequence>
<dbReference type="InterPro" id="IPR027806">
    <property type="entry name" value="HARBI1_dom"/>
</dbReference>
<proteinExistence type="predicted"/>
<protein>
    <recommendedName>
        <fullName evidence="3">DDE Tnp4 domain-containing protein</fullName>
    </recommendedName>
</protein>
<dbReference type="EMBL" id="MCGO01000085">
    <property type="protein sequence ID" value="ORY29875.1"/>
    <property type="molecule type" value="Genomic_DNA"/>
</dbReference>
<comment type="caution">
    <text evidence="4">The sequence shown here is derived from an EMBL/GenBank/DDBJ whole genome shotgun (WGS) entry which is preliminary data.</text>
</comment>
<keyword evidence="5" id="KW-1185">Reference proteome</keyword>
<dbReference type="AlphaFoldDB" id="A0A1Y2B6Z3"/>
<evidence type="ECO:0000256" key="1">
    <source>
        <dbReference type="ARBA" id="ARBA00001968"/>
    </source>
</evidence>
<evidence type="ECO:0000256" key="2">
    <source>
        <dbReference type="ARBA" id="ARBA00022723"/>
    </source>
</evidence>
<dbReference type="GO" id="GO:0046872">
    <property type="term" value="F:metal ion binding"/>
    <property type="evidence" value="ECO:0007669"/>
    <property type="project" value="UniProtKB-KW"/>
</dbReference>
<dbReference type="PANTHER" id="PTHR34615:SF1">
    <property type="entry name" value="PX DOMAIN-CONTAINING PROTEIN"/>
    <property type="match status" value="1"/>
</dbReference>
<gene>
    <name evidence="4" type="ORF">BCR33DRAFT_792787</name>
</gene>
<dbReference type="STRING" id="329046.A0A1Y2B6Z3"/>
<reference evidence="4 5" key="1">
    <citation type="submission" date="2016-07" db="EMBL/GenBank/DDBJ databases">
        <title>Pervasive Adenine N6-methylation of Active Genes in Fungi.</title>
        <authorList>
            <consortium name="DOE Joint Genome Institute"/>
            <person name="Mondo S.J."/>
            <person name="Dannebaum R.O."/>
            <person name="Kuo R.C."/>
            <person name="Labutti K."/>
            <person name="Haridas S."/>
            <person name="Kuo A."/>
            <person name="Salamov A."/>
            <person name="Ahrendt S.R."/>
            <person name="Lipzen A."/>
            <person name="Sullivan W."/>
            <person name="Andreopoulos W.B."/>
            <person name="Clum A."/>
            <person name="Lindquist E."/>
            <person name="Daum C."/>
            <person name="Ramamoorthy G.K."/>
            <person name="Gryganskyi A."/>
            <person name="Culley D."/>
            <person name="Magnuson J.K."/>
            <person name="James T.Y."/>
            <person name="O'Malley M.A."/>
            <person name="Stajich J.E."/>
            <person name="Spatafora J.W."/>
            <person name="Visel A."/>
            <person name="Grigoriev I.V."/>
        </authorList>
    </citation>
    <scope>NUCLEOTIDE SEQUENCE [LARGE SCALE GENOMIC DNA]</scope>
    <source>
        <strain evidence="4 5">JEL800</strain>
    </source>
</reference>
<dbReference type="PANTHER" id="PTHR34615">
    <property type="entry name" value="PX DOMAIN-CONTAINING PROTEIN"/>
    <property type="match status" value="1"/>
</dbReference>
<comment type="cofactor">
    <cofactor evidence="1">
        <name>a divalent metal cation</name>
        <dbReference type="ChEBI" id="CHEBI:60240"/>
    </cofactor>
</comment>
<dbReference type="Proteomes" id="UP000193642">
    <property type="component" value="Unassembled WGS sequence"/>
</dbReference>